<protein>
    <submittedName>
        <fullName evidence="1">Nuclease domain-containing protein</fullName>
    </submittedName>
</protein>
<gene>
    <name evidence="1" type="ORF">OW729_18310</name>
</gene>
<proteinExistence type="predicted"/>
<sequence>MWCYIKLHNIIKELGYDAINYGILSLNDNGLSLSLLQNREAVMIYKNKEGRTIELWYNKTYKNLPTTSQRPDAVLCLKTKSTDERVYIFDAKYRVSVNKGIVGPNEEDINVMHRYRDSIVSELSNKYHFKYDTFGAYVMFPYSDEKQFMNHKFYKSIEKVNIGAFPMLPGCYNLMKKHIQKIITESDIEAKERILVYDEYDDYAKFKLKNVMVVNIKDDKHMQIYKYNKFFHIPRKFLKNIELGVEYVAFYEPKGKSNIGGIRYYGKIKEVKRYKRSECLEVPKNNDEEYLRFELEDVIQLNRCIEPVEYGIRLIAYTTLYLLKNAHNVHELHFKNAREIDIYKWMRNYSINNNVKIIRHSNYYEIEKNRIEILENGKLRINGVVIDEQYPKL</sequence>
<dbReference type="Proteomes" id="UP001144612">
    <property type="component" value="Unassembled WGS sequence"/>
</dbReference>
<accession>A0ABT4DE19</accession>
<keyword evidence="2" id="KW-1185">Reference proteome</keyword>
<dbReference type="InterPro" id="IPR007505">
    <property type="entry name" value="PDDEXK_7"/>
</dbReference>
<organism evidence="1 2">
    <name type="scientific">Clostridium brassicae</name>
    <dbReference type="NCBI Taxonomy" id="2999072"/>
    <lineage>
        <taxon>Bacteria</taxon>
        <taxon>Bacillati</taxon>
        <taxon>Bacillota</taxon>
        <taxon>Clostridia</taxon>
        <taxon>Eubacteriales</taxon>
        <taxon>Clostridiaceae</taxon>
        <taxon>Clostridium</taxon>
    </lineage>
</organism>
<dbReference type="Pfam" id="PF04411">
    <property type="entry name" value="PDDEXK_7"/>
    <property type="match status" value="1"/>
</dbReference>
<evidence type="ECO:0000313" key="2">
    <source>
        <dbReference type="Proteomes" id="UP001144612"/>
    </source>
</evidence>
<name>A0ABT4DE19_9CLOT</name>
<comment type="caution">
    <text evidence="1">The sequence shown here is derived from an EMBL/GenBank/DDBJ whole genome shotgun (WGS) entry which is preliminary data.</text>
</comment>
<dbReference type="EMBL" id="JAPQFJ010000033">
    <property type="protein sequence ID" value="MCY6960552.1"/>
    <property type="molecule type" value="Genomic_DNA"/>
</dbReference>
<evidence type="ECO:0000313" key="1">
    <source>
        <dbReference type="EMBL" id="MCY6960552.1"/>
    </source>
</evidence>
<reference evidence="1" key="1">
    <citation type="submission" date="2022-12" db="EMBL/GenBank/DDBJ databases">
        <title>Clostridium sp. nov., isolated from industrial wastewater.</title>
        <authorList>
            <person name="Jiayan W."/>
        </authorList>
    </citation>
    <scope>NUCLEOTIDE SEQUENCE</scope>
    <source>
        <strain evidence="1">ZC22-4</strain>
    </source>
</reference>